<accession>A0A833JAH6</accession>
<evidence type="ECO:0000313" key="1">
    <source>
        <dbReference type="EMBL" id="KAB7787999.1"/>
    </source>
</evidence>
<dbReference type="Proteomes" id="UP000469949">
    <property type="component" value="Unassembled WGS sequence"/>
</dbReference>
<reference evidence="1 2" key="1">
    <citation type="submission" date="2019-10" db="EMBL/GenBank/DDBJ databases">
        <title>Draft Genome Sequence of the Caffeine Degrading Methylotroph Methylorubrum populi PINKEL.</title>
        <authorList>
            <person name="Dawson S.C."/>
            <person name="Zhang X."/>
            <person name="Wright M.E."/>
            <person name="Sharma G."/>
            <person name="Langner J.T."/>
            <person name="Ditty J.L."/>
            <person name="Subuyuj G.A."/>
        </authorList>
    </citation>
    <scope>NUCLEOTIDE SEQUENCE [LARGE SCALE GENOMIC DNA]</scope>
    <source>
        <strain evidence="1 2">Pinkel</strain>
    </source>
</reference>
<proteinExistence type="predicted"/>
<dbReference type="AlphaFoldDB" id="A0A833JAH6"/>
<dbReference type="RefSeq" id="WP_152275543.1">
    <property type="nucleotide sequence ID" value="NZ_WEKV01000001.1"/>
</dbReference>
<protein>
    <submittedName>
        <fullName evidence="1">Uncharacterized protein</fullName>
    </submittedName>
</protein>
<comment type="caution">
    <text evidence="1">The sequence shown here is derived from an EMBL/GenBank/DDBJ whole genome shotgun (WGS) entry which is preliminary data.</text>
</comment>
<gene>
    <name evidence="1" type="ORF">F8B43_0004</name>
</gene>
<name>A0A833JAH6_9HYPH</name>
<sequence>MASLSQRKCRECGKAIAAKHPSQMFCSPVRGRRLCKDRFHNRRRFRDGEITEARARFLGSGTGALAGYDPDGEPFFLTHPAMDEESIHGGGQ</sequence>
<organism evidence="1 2">
    <name type="scientific">Methylorubrum populi</name>
    <dbReference type="NCBI Taxonomy" id="223967"/>
    <lineage>
        <taxon>Bacteria</taxon>
        <taxon>Pseudomonadati</taxon>
        <taxon>Pseudomonadota</taxon>
        <taxon>Alphaproteobacteria</taxon>
        <taxon>Hyphomicrobiales</taxon>
        <taxon>Methylobacteriaceae</taxon>
        <taxon>Methylorubrum</taxon>
    </lineage>
</organism>
<dbReference type="EMBL" id="WEKV01000001">
    <property type="protein sequence ID" value="KAB7787999.1"/>
    <property type="molecule type" value="Genomic_DNA"/>
</dbReference>
<evidence type="ECO:0000313" key="2">
    <source>
        <dbReference type="Proteomes" id="UP000469949"/>
    </source>
</evidence>